<dbReference type="SUPFAM" id="SSF52540">
    <property type="entry name" value="P-loop containing nucleoside triphosphate hydrolases"/>
    <property type="match status" value="1"/>
</dbReference>
<feature type="domain" description="G" evidence="3">
    <location>
        <begin position="196"/>
        <end position="250"/>
    </location>
</feature>
<comment type="caution">
    <text evidence="4">The sequence shown here is derived from an EMBL/GenBank/DDBJ whole genome shotgun (WGS) entry which is preliminary data.</text>
</comment>
<dbReference type="InterPro" id="IPR027417">
    <property type="entry name" value="P-loop_NTPase"/>
</dbReference>
<reference evidence="4 5" key="1">
    <citation type="journal article" date="2024" name="Nat. Commun.">
        <title>Phylogenomics reveals the evolutionary origins of lichenization in chlorophyte algae.</title>
        <authorList>
            <person name="Puginier C."/>
            <person name="Libourel C."/>
            <person name="Otte J."/>
            <person name="Skaloud P."/>
            <person name="Haon M."/>
            <person name="Grisel S."/>
            <person name="Petersen M."/>
            <person name="Berrin J.G."/>
            <person name="Delaux P.M."/>
            <person name="Dal Grande F."/>
            <person name="Keller J."/>
        </authorList>
    </citation>
    <scope>NUCLEOTIDE SEQUENCE [LARGE SCALE GENOMIC DNA]</scope>
    <source>
        <strain evidence="4 5">SAG 2145</strain>
    </source>
</reference>
<dbReference type="AlphaFoldDB" id="A0AAW1RSC7"/>
<dbReference type="PANTHER" id="PTHR45782">
    <property type="entry name" value="MITOCHONDRIAL RIBOSOME-ASSOCIATED GTPASE 1"/>
    <property type="match status" value="1"/>
</dbReference>
<evidence type="ECO:0000313" key="5">
    <source>
        <dbReference type="Proteomes" id="UP001438707"/>
    </source>
</evidence>
<evidence type="ECO:0000313" key="4">
    <source>
        <dbReference type="EMBL" id="KAK9836759.1"/>
    </source>
</evidence>
<sequence length="379" mass="40967">MLGTHLRHSPAAFRSSVPLHRLSFVHNSFHRPGLPEAHPSSRSIRRSDCGLRAAAVVGKTELSQEAPPEHLQGPKVVWYPGHIAKAERQLREQLRQVDVVLEVRDARIISATEHPAVGDWAGDKPRLLLLNQHDRISAADKQKWASHFHTLGTRIFWTNGKSGEGVAKVAKAAQQAADAVNAKRKARGLRPRAVRACVVGFPNVGKSALINRMLGRRVAESAATPGLTRHLRWLSVGGDLNLLDAPGVLPVNLVDQAAAQRLAMCNDIGEASYEATLITAALLESIRRLACGPAILEVVHQRCGLPFPPGMTGDDFLIDFAAAKFSGDKETAAQRILKEFRTNILGNFALELPPAAAAAANPDVLESTNPLHPAEVTQP</sequence>
<dbReference type="InterPro" id="IPR006073">
    <property type="entry name" value="GTP-bd"/>
</dbReference>
<evidence type="ECO:0000256" key="1">
    <source>
        <dbReference type="ARBA" id="ARBA00022741"/>
    </source>
</evidence>
<keyword evidence="5" id="KW-1185">Reference proteome</keyword>
<keyword evidence="2" id="KW-0342">GTP-binding</keyword>
<evidence type="ECO:0000259" key="3">
    <source>
        <dbReference type="Pfam" id="PF01926"/>
    </source>
</evidence>
<organism evidence="4 5">
    <name type="scientific">Apatococcus lobatus</name>
    <dbReference type="NCBI Taxonomy" id="904363"/>
    <lineage>
        <taxon>Eukaryota</taxon>
        <taxon>Viridiplantae</taxon>
        <taxon>Chlorophyta</taxon>
        <taxon>core chlorophytes</taxon>
        <taxon>Trebouxiophyceae</taxon>
        <taxon>Chlorellales</taxon>
        <taxon>Chlorellaceae</taxon>
        <taxon>Apatococcus</taxon>
    </lineage>
</organism>
<dbReference type="Gene3D" id="3.40.50.300">
    <property type="entry name" value="P-loop containing nucleotide triphosphate hydrolases"/>
    <property type="match status" value="1"/>
</dbReference>
<proteinExistence type="predicted"/>
<dbReference type="InterPro" id="IPR019991">
    <property type="entry name" value="GTP-bd_ribosome_bgen"/>
</dbReference>
<dbReference type="Proteomes" id="UP001438707">
    <property type="component" value="Unassembled WGS sequence"/>
</dbReference>
<dbReference type="FunFam" id="3.40.50.300:FF:001189">
    <property type="entry name" value="DAR GTPase 3 chloroplastic"/>
    <property type="match status" value="1"/>
</dbReference>
<dbReference type="GO" id="GO:0005739">
    <property type="term" value="C:mitochondrion"/>
    <property type="evidence" value="ECO:0007669"/>
    <property type="project" value="TreeGrafter"/>
</dbReference>
<dbReference type="NCBIfam" id="TIGR03596">
    <property type="entry name" value="GTPase_YlqF"/>
    <property type="match status" value="1"/>
</dbReference>
<dbReference type="Pfam" id="PF01926">
    <property type="entry name" value="MMR_HSR1"/>
    <property type="match status" value="1"/>
</dbReference>
<evidence type="ECO:0000256" key="2">
    <source>
        <dbReference type="ARBA" id="ARBA00023134"/>
    </source>
</evidence>
<dbReference type="GO" id="GO:0003924">
    <property type="term" value="F:GTPase activity"/>
    <property type="evidence" value="ECO:0007669"/>
    <property type="project" value="TreeGrafter"/>
</dbReference>
<dbReference type="EMBL" id="JALJOS010000007">
    <property type="protein sequence ID" value="KAK9836759.1"/>
    <property type="molecule type" value="Genomic_DNA"/>
</dbReference>
<keyword evidence="1" id="KW-0547">Nucleotide-binding</keyword>
<dbReference type="CDD" id="cd01856">
    <property type="entry name" value="YlqF"/>
    <property type="match status" value="1"/>
</dbReference>
<dbReference type="PANTHER" id="PTHR45782:SF5">
    <property type="entry name" value="DAR GTPASE 3, CHLOROPLASTIC"/>
    <property type="match status" value="1"/>
</dbReference>
<name>A0AAW1RSC7_9CHLO</name>
<protein>
    <recommendedName>
        <fullName evidence="3">G domain-containing protein</fullName>
    </recommendedName>
</protein>
<dbReference type="GO" id="GO:0005525">
    <property type="term" value="F:GTP binding"/>
    <property type="evidence" value="ECO:0007669"/>
    <property type="project" value="UniProtKB-KW"/>
</dbReference>
<accession>A0AAW1RSC7</accession>
<gene>
    <name evidence="4" type="ORF">WJX74_007539</name>
</gene>
<dbReference type="GO" id="GO:0032543">
    <property type="term" value="P:mitochondrial translation"/>
    <property type="evidence" value="ECO:0007669"/>
    <property type="project" value="TreeGrafter"/>
</dbReference>